<accession>A0ABR1ER62</accession>
<reference evidence="2 3" key="1">
    <citation type="submission" date="2023-08" db="EMBL/GenBank/DDBJ databases">
        <title>A Necator americanus chromosomal reference genome.</title>
        <authorList>
            <person name="Ilik V."/>
            <person name="Petrzelkova K.J."/>
            <person name="Pardy F."/>
            <person name="Fuh T."/>
            <person name="Niatou-Singa F.S."/>
            <person name="Gouil Q."/>
            <person name="Baker L."/>
            <person name="Ritchie M.E."/>
            <person name="Jex A.R."/>
            <person name="Gazzola D."/>
            <person name="Li H."/>
            <person name="Toshio Fujiwara R."/>
            <person name="Zhan B."/>
            <person name="Aroian R.V."/>
            <person name="Pafco B."/>
            <person name="Schwarz E.M."/>
        </authorList>
    </citation>
    <scope>NUCLEOTIDE SEQUENCE [LARGE SCALE GENOMIC DNA]</scope>
    <source>
        <strain evidence="2 3">Aroian</strain>
        <tissue evidence="2">Whole animal</tissue>
    </source>
</reference>
<protein>
    <submittedName>
        <fullName evidence="2">Uncharacterized protein</fullName>
    </submittedName>
</protein>
<organism evidence="2 3">
    <name type="scientific">Necator americanus</name>
    <name type="common">Human hookworm</name>
    <dbReference type="NCBI Taxonomy" id="51031"/>
    <lineage>
        <taxon>Eukaryota</taxon>
        <taxon>Metazoa</taxon>
        <taxon>Ecdysozoa</taxon>
        <taxon>Nematoda</taxon>
        <taxon>Chromadorea</taxon>
        <taxon>Rhabditida</taxon>
        <taxon>Rhabditina</taxon>
        <taxon>Rhabditomorpha</taxon>
        <taxon>Strongyloidea</taxon>
        <taxon>Ancylostomatidae</taxon>
        <taxon>Bunostominae</taxon>
        <taxon>Necator</taxon>
    </lineage>
</organism>
<dbReference type="EMBL" id="JAVFWL010000006">
    <property type="protein sequence ID" value="KAK6765132.1"/>
    <property type="molecule type" value="Genomic_DNA"/>
</dbReference>
<feature type="region of interest" description="Disordered" evidence="1">
    <location>
        <begin position="105"/>
        <end position="135"/>
    </location>
</feature>
<dbReference type="Proteomes" id="UP001303046">
    <property type="component" value="Unassembled WGS sequence"/>
</dbReference>
<name>A0ABR1ER62_NECAM</name>
<evidence type="ECO:0000313" key="2">
    <source>
        <dbReference type="EMBL" id="KAK6765132.1"/>
    </source>
</evidence>
<keyword evidence="3" id="KW-1185">Reference proteome</keyword>
<gene>
    <name evidence="2" type="primary">Necator_chrX.g25340</name>
    <name evidence="2" type="ORF">RB195_025174</name>
</gene>
<comment type="caution">
    <text evidence="2">The sequence shown here is derived from an EMBL/GenBank/DDBJ whole genome shotgun (WGS) entry which is preliminary data.</text>
</comment>
<proteinExistence type="predicted"/>
<sequence>MSIENYTKYCGEFVSASSRCAFVRLRDCRGRELWADELNALVSKIPSQQVVIVGIDANAKMAREQQKKKEKVLNTATGKAVNRVGVGVVTPPIWSDYSKTLLNRQAPSAPKPEHVHRPTYAVNEEPPTGTGSGLCTEDEKWKIWWKRRD</sequence>
<evidence type="ECO:0000313" key="3">
    <source>
        <dbReference type="Proteomes" id="UP001303046"/>
    </source>
</evidence>
<evidence type="ECO:0000256" key="1">
    <source>
        <dbReference type="SAM" id="MobiDB-lite"/>
    </source>
</evidence>